<evidence type="ECO:0000259" key="3">
    <source>
        <dbReference type="PROSITE" id="PS50943"/>
    </source>
</evidence>
<organism evidence="4 5">
    <name type="scientific">Sinomonas terricola</name>
    <dbReference type="NCBI Taxonomy" id="3110330"/>
    <lineage>
        <taxon>Bacteria</taxon>
        <taxon>Bacillati</taxon>
        <taxon>Actinomycetota</taxon>
        <taxon>Actinomycetes</taxon>
        <taxon>Micrococcales</taxon>
        <taxon>Micrococcaceae</taxon>
        <taxon>Sinomonas</taxon>
    </lineage>
</organism>
<dbReference type="InterPro" id="IPR050807">
    <property type="entry name" value="TransReg_Diox_bact_type"/>
</dbReference>
<dbReference type="RefSeq" id="WP_323279657.1">
    <property type="nucleotide sequence ID" value="NZ_JAYGGQ010000010.1"/>
</dbReference>
<dbReference type="CDD" id="cd02209">
    <property type="entry name" value="cupin_XRE_C"/>
    <property type="match status" value="1"/>
</dbReference>
<feature type="region of interest" description="Disordered" evidence="2">
    <location>
        <begin position="1"/>
        <end position="25"/>
    </location>
</feature>
<dbReference type="EMBL" id="JAYGGQ010000010">
    <property type="protein sequence ID" value="MEA5455775.1"/>
    <property type="molecule type" value="Genomic_DNA"/>
</dbReference>
<gene>
    <name evidence="4" type="ORF">SPF06_13655</name>
</gene>
<protein>
    <submittedName>
        <fullName evidence="4">XRE family transcriptional regulator</fullName>
    </submittedName>
</protein>
<evidence type="ECO:0000256" key="1">
    <source>
        <dbReference type="ARBA" id="ARBA00023125"/>
    </source>
</evidence>
<dbReference type="InterPro" id="IPR011051">
    <property type="entry name" value="RmlC_Cupin_sf"/>
</dbReference>
<reference evidence="4 5" key="1">
    <citation type="submission" date="2023-12" db="EMBL/GenBank/DDBJ databases">
        <title>Sinomonas terricola sp. nov, isolated from litchi orchard soil in Guangdong, PR China.</title>
        <authorList>
            <person name="Jiaxin W."/>
            <person name="Yang Z."/>
            <person name="Honghui Z."/>
        </authorList>
    </citation>
    <scope>NUCLEOTIDE SEQUENCE [LARGE SCALE GENOMIC DNA]</scope>
    <source>
        <strain evidence="4 5">JGH33</strain>
    </source>
</reference>
<feature type="domain" description="HTH cro/C1-type" evidence="3">
    <location>
        <begin position="34"/>
        <end position="88"/>
    </location>
</feature>
<evidence type="ECO:0000256" key="2">
    <source>
        <dbReference type="SAM" id="MobiDB-lite"/>
    </source>
</evidence>
<dbReference type="Gene3D" id="2.60.120.10">
    <property type="entry name" value="Jelly Rolls"/>
    <property type="match status" value="1"/>
</dbReference>
<dbReference type="Proteomes" id="UP001304769">
    <property type="component" value="Unassembled WGS sequence"/>
</dbReference>
<dbReference type="SUPFAM" id="SSF47413">
    <property type="entry name" value="lambda repressor-like DNA-binding domains"/>
    <property type="match status" value="1"/>
</dbReference>
<keyword evidence="1" id="KW-0238">DNA-binding</keyword>
<dbReference type="InterPro" id="IPR001387">
    <property type="entry name" value="Cro/C1-type_HTH"/>
</dbReference>
<dbReference type="InterPro" id="IPR014710">
    <property type="entry name" value="RmlC-like_jellyroll"/>
</dbReference>
<sequence length="222" mass="24467">MSVTTRPSPSGALSGDPTPSRVVDEQAQRIGGRIRQMRRSRGLTLVQLAERTGLSHPFLSQLERGHARPSMVSLDRIASALGTTQVQLIAAGDPGRRAPDDGRPDVLRAAEGARTEFPHGEVRLLTRGRRAFDPIEWRGANTDLGDYFRHREDEFIYVVSGSLTLDLEQDGMVRLEAGDSVYYRGGTAHRWCSPDGSPYHLVVVKQQPDAMKKPDDEPQEGA</sequence>
<dbReference type="SMART" id="SM00530">
    <property type="entry name" value="HTH_XRE"/>
    <property type="match status" value="1"/>
</dbReference>
<dbReference type="InterPro" id="IPR010982">
    <property type="entry name" value="Lambda_DNA-bd_dom_sf"/>
</dbReference>
<proteinExistence type="predicted"/>
<evidence type="ECO:0000313" key="4">
    <source>
        <dbReference type="EMBL" id="MEA5455775.1"/>
    </source>
</evidence>
<dbReference type="SUPFAM" id="SSF51182">
    <property type="entry name" value="RmlC-like cupins"/>
    <property type="match status" value="1"/>
</dbReference>
<accession>A0ABU5T7W5</accession>
<evidence type="ECO:0000313" key="5">
    <source>
        <dbReference type="Proteomes" id="UP001304769"/>
    </source>
</evidence>
<dbReference type="PANTHER" id="PTHR46797">
    <property type="entry name" value="HTH-TYPE TRANSCRIPTIONAL REGULATOR"/>
    <property type="match status" value="1"/>
</dbReference>
<dbReference type="Pfam" id="PF07883">
    <property type="entry name" value="Cupin_2"/>
    <property type="match status" value="1"/>
</dbReference>
<dbReference type="PANTHER" id="PTHR46797:SF1">
    <property type="entry name" value="METHYLPHOSPHONATE SYNTHASE"/>
    <property type="match status" value="1"/>
</dbReference>
<dbReference type="Pfam" id="PF13560">
    <property type="entry name" value="HTH_31"/>
    <property type="match status" value="1"/>
</dbReference>
<dbReference type="PROSITE" id="PS50943">
    <property type="entry name" value="HTH_CROC1"/>
    <property type="match status" value="1"/>
</dbReference>
<name>A0ABU5T7W5_9MICC</name>
<dbReference type="InterPro" id="IPR013096">
    <property type="entry name" value="Cupin_2"/>
</dbReference>
<dbReference type="Gene3D" id="1.10.260.40">
    <property type="entry name" value="lambda repressor-like DNA-binding domains"/>
    <property type="match status" value="1"/>
</dbReference>
<dbReference type="CDD" id="cd00093">
    <property type="entry name" value="HTH_XRE"/>
    <property type="match status" value="1"/>
</dbReference>
<comment type="caution">
    <text evidence="4">The sequence shown here is derived from an EMBL/GenBank/DDBJ whole genome shotgun (WGS) entry which is preliminary data.</text>
</comment>
<keyword evidence="5" id="KW-1185">Reference proteome</keyword>